<comment type="caution">
    <text evidence="1">The sequence shown here is derived from an EMBL/GenBank/DDBJ whole genome shotgun (WGS) entry which is preliminary data.</text>
</comment>
<accession>A0AC61L3Z3</accession>
<organism evidence="1 2">
    <name type="scientific">Candidatus Methanogaster sp</name>
    <dbReference type="NCBI Taxonomy" id="3386292"/>
    <lineage>
        <taxon>Archaea</taxon>
        <taxon>Methanobacteriati</taxon>
        <taxon>Methanobacteriota</taxon>
        <taxon>Stenosarchaea group</taxon>
        <taxon>Methanomicrobia</taxon>
        <taxon>Methanosarcinales</taxon>
        <taxon>ANME-2 cluster</taxon>
        <taxon>Candidatus Methanogasteraceae</taxon>
        <taxon>Candidatus Methanogaster</taxon>
    </lineage>
</organism>
<gene>
    <name evidence="1" type="primary">pssA</name>
    <name evidence="1" type="ORF">C4B59_06695</name>
</gene>
<name>A0AC61L3Z3_9EURY</name>
<protein>
    <submittedName>
        <fullName evidence="1">CDP-diacylglycerol--serine O-phosphatidyltransferase</fullName>
    </submittedName>
</protein>
<sequence length="234" mass="25393">MSSSSSSEHETGIIRLIRLPDLVTILNILFGFTAILFVLNGYVYDAIILILAAALADGVDGAVARRFESGIFGEHLDSFADIISFGVAPAVIYYAIVSDYNHALVCAVSAAYLICGTLRLVRFGIIDLPVFRGLPITAAGTFAVLLLYTVDSQYLAIAATCIFVVLSVLMISSVQYPKVRSMGVLILLAAVFIFTIAAHYARFCGSCNWFAWVLFVLVGIYMICPFIGCSRLFE</sequence>
<proteinExistence type="predicted"/>
<dbReference type="EMBL" id="PQXF01000009">
    <property type="protein sequence ID" value="PXF61025.1"/>
    <property type="molecule type" value="Genomic_DNA"/>
</dbReference>
<dbReference type="Proteomes" id="UP000248329">
    <property type="component" value="Unassembled WGS sequence"/>
</dbReference>
<evidence type="ECO:0000313" key="1">
    <source>
        <dbReference type="EMBL" id="PXF61025.1"/>
    </source>
</evidence>
<reference evidence="1" key="1">
    <citation type="submission" date="2018-01" db="EMBL/GenBank/DDBJ databases">
        <authorList>
            <person name="Krukenberg V."/>
        </authorList>
    </citation>
    <scope>NUCLEOTIDE SEQUENCE</scope>
    <source>
        <strain evidence="1">E20ANME2</strain>
    </source>
</reference>
<evidence type="ECO:0000313" key="2">
    <source>
        <dbReference type="Proteomes" id="UP000248329"/>
    </source>
</evidence>